<feature type="region of interest" description="Disordered" evidence="1">
    <location>
        <begin position="201"/>
        <end position="227"/>
    </location>
</feature>
<dbReference type="Pfam" id="PF07714">
    <property type="entry name" value="PK_Tyr_Ser-Thr"/>
    <property type="match status" value="1"/>
</dbReference>
<feature type="region of interest" description="Disordered" evidence="1">
    <location>
        <begin position="1"/>
        <end position="20"/>
    </location>
</feature>
<dbReference type="GO" id="GO:0005524">
    <property type="term" value="F:ATP binding"/>
    <property type="evidence" value="ECO:0007669"/>
    <property type="project" value="InterPro"/>
</dbReference>
<dbReference type="PANTHER" id="PTHR44329">
    <property type="entry name" value="SERINE/THREONINE-PROTEIN KINASE TNNI3K-RELATED"/>
    <property type="match status" value="1"/>
</dbReference>
<feature type="compositionally biased region" description="Basic and acidic residues" evidence="1">
    <location>
        <begin position="201"/>
        <end position="217"/>
    </location>
</feature>
<feature type="compositionally biased region" description="Low complexity" evidence="1">
    <location>
        <begin position="301"/>
        <end position="325"/>
    </location>
</feature>
<protein>
    <recommendedName>
        <fullName evidence="2">Protein kinase domain-containing protein</fullName>
    </recommendedName>
</protein>
<dbReference type="InterPro" id="IPR000719">
    <property type="entry name" value="Prot_kinase_dom"/>
</dbReference>
<dbReference type="InterPro" id="IPR011009">
    <property type="entry name" value="Kinase-like_dom_sf"/>
</dbReference>
<dbReference type="KEGG" id="fcy:FRACYDRAFT_251475"/>
<dbReference type="InParanoid" id="A0A1E7EML1"/>
<feature type="compositionally biased region" description="Polar residues" evidence="1">
    <location>
        <begin position="354"/>
        <end position="364"/>
    </location>
</feature>
<feature type="compositionally biased region" description="Polar residues" evidence="1">
    <location>
        <begin position="326"/>
        <end position="335"/>
    </location>
</feature>
<name>A0A1E7EML1_9STRA</name>
<dbReference type="PROSITE" id="PS50011">
    <property type="entry name" value="PROTEIN_KINASE_DOM"/>
    <property type="match status" value="1"/>
</dbReference>
<dbReference type="EMBL" id="KV784388">
    <property type="protein sequence ID" value="OEU07178.1"/>
    <property type="molecule type" value="Genomic_DNA"/>
</dbReference>
<accession>A0A1E7EML1</accession>
<proteinExistence type="predicted"/>
<feature type="domain" description="Protein kinase" evidence="2">
    <location>
        <begin position="1"/>
        <end position="418"/>
    </location>
</feature>
<dbReference type="GO" id="GO:0004713">
    <property type="term" value="F:protein tyrosine kinase activity"/>
    <property type="evidence" value="ECO:0007669"/>
    <property type="project" value="InterPro"/>
</dbReference>
<dbReference type="OrthoDB" id="4062651at2759"/>
<dbReference type="GO" id="GO:0004706">
    <property type="term" value="F:JUN kinase kinase kinase activity"/>
    <property type="evidence" value="ECO:0007669"/>
    <property type="project" value="TreeGrafter"/>
</dbReference>
<reference evidence="3 4" key="1">
    <citation type="submission" date="2016-09" db="EMBL/GenBank/DDBJ databases">
        <title>Extensive genetic diversity and differential bi-allelic expression allows diatom success in the polar Southern Ocean.</title>
        <authorList>
            <consortium name="DOE Joint Genome Institute"/>
            <person name="Mock T."/>
            <person name="Otillar R.P."/>
            <person name="Strauss J."/>
            <person name="Dupont C."/>
            <person name="Frickenhaus S."/>
            <person name="Maumus F."/>
            <person name="Mcmullan M."/>
            <person name="Sanges R."/>
            <person name="Schmutz J."/>
            <person name="Toseland A."/>
            <person name="Valas R."/>
            <person name="Veluchamy A."/>
            <person name="Ward B.J."/>
            <person name="Allen A."/>
            <person name="Barry K."/>
            <person name="Falciatore A."/>
            <person name="Ferrante M."/>
            <person name="Fortunato A.E."/>
            <person name="Gloeckner G."/>
            <person name="Gruber A."/>
            <person name="Hipkin R."/>
            <person name="Janech M."/>
            <person name="Kroth P."/>
            <person name="Leese F."/>
            <person name="Lindquist E."/>
            <person name="Lyon B.R."/>
            <person name="Martin J."/>
            <person name="Mayer C."/>
            <person name="Parker M."/>
            <person name="Quesneville H."/>
            <person name="Raymond J."/>
            <person name="Uhlig C."/>
            <person name="Valentin K.U."/>
            <person name="Worden A.Z."/>
            <person name="Armbrust E.V."/>
            <person name="Bowler C."/>
            <person name="Green B."/>
            <person name="Moulton V."/>
            <person name="Van Oosterhout C."/>
            <person name="Grigoriev I."/>
        </authorList>
    </citation>
    <scope>NUCLEOTIDE SEQUENCE [LARGE SCALE GENOMIC DNA]</scope>
    <source>
        <strain evidence="3 4">CCMP1102</strain>
    </source>
</reference>
<dbReference type="PANTHER" id="PTHR44329:SF6">
    <property type="entry name" value="RECEPTOR-INTERACTING SERINE_THREONINE-PROTEIN KINASE 1"/>
    <property type="match status" value="1"/>
</dbReference>
<organism evidence="3 4">
    <name type="scientific">Fragilariopsis cylindrus CCMP1102</name>
    <dbReference type="NCBI Taxonomy" id="635003"/>
    <lineage>
        <taxon>Eukaryota</taxon>
        <taxon>Sar</taxon>
        <taxon>Stramenopiles</taxon>
        <taxon>Ochrophyta</taxon>
        <taxon>Bacillariophyta</taxon>
        <taxon>Bacillariophyceae</taxon>
        <taxon>Bacillariophycidae</taxon>
        <taxon>Bacillariales</taxon>
        <taxon>Bacillariaceae</taxon>
        <taxon>Fragilariopsis</taxon>
    </lineage>
</organism>
<feature type="region of interest" description="Disordered" evidence="1">
    <location>
        <begin position="301"/>
        <end position="395"/>
    </location>
</feature>
<dbReference type="InterPro" id="IPR020635">
    <property type="entry name" value="Tyr_kinase_cat_dom"/>
</dbReference>
<evidence type="ECO:0000313" key="4">
    <source>
        <dbReference type="Proteomes" id="UP000095751"/>
    </source>
</evidence>
<dbReference type="SUPFAM" id="SSF56112">
    <property type="entry name" value="Protein kinase-like (PK-like)"/>
    <property type="match status" value="1"/>
</dbReference>
<dbReference type="InterPro" id="IPR051681">
    <property type="entry name" value="Ser/Thr_Kinases-Pseudokinases"/>
</dbReference>
<dbReference type="SMART" id="SM00219">
    <property type="entry name" value="TyrKc"/>
    <property type="match status" value="1"/>
</dbReference>
<dbReference type="Proteomes" id="UP000095751">
    <property type="component" value="Unassembled WGS sequence"/>
</dbReference>
<keyword evidence="4" id="KW-1185">Reference proteome</keyword>
<evidence type="ECO:0000313" key="3">
    <source>
        <dbReference type="EMBL" id="OEU07178.1"/>
    </source>
</evidence>
<evidence type="ECO:0000259" key="2">
    <source>
        <dbReference type="PROSITE" id="PS50011"/>
    </source>
</evidence>
<dbReference type="Gene3D" id="1.10.510.10">
    <property type="entry name" value="Transferase(Phosphotransferase) domain 1"/>
    <property type="match status" value="2"/>
</dbReference>
<dbReference type="InterPro" id="IPR001245">
    <property type="entry name" value="Ser-Thr/Tyr_kinase_cat_dom"/>
</dbReference>
<evidence type="ECO:0000256" key="1">
    <source>
        <dbReference type="SAM" id="MobiDB-lite"/>
    </source>
</evidence>
<sequence length="418" mass="47037">MTTQYDSQQSDSNSNSSSSSSDLLFVIKHIRKDLYPKKRIEAAKDLAREAKLLTRLQQLYNTTDTTANRNMNSMNNHPNIITIRGIASTPGSIEFGIILDRLYLTLTEISTSWKDQQTHILNKYKRKIKTISSSASSVSSSIPTSERVLALWDVSEGMKYLHKNQILFRDLKTENVGSIISATPIGGGGCVTTTNDIIDNVDKKNNNDDGAEQEKKSSTNSCHHQQHQQQYQRMQIFDFGLARECKPIDRVMVQQHGHLQNLMQQCWNDNSNERPTFNEISSQLNLILLELFYYHYNNNSNQDQKQQQQQQQSSSSPSRRSPSSSYVPASTAHQKSNNEEDEDHVGRSAEKSIAASNSVYNSDKSNNRNHTTSSSRRRIKNTKLLPRGGGGVGQGGEAAASAFWYRLEMIHSSGLLDD</sequence>
<dbReference type="AlphaFoldDB" id="A0A1E7EML1"/>
<gene>
    <name evidence="3" type="ORF">FRACYDRAFT_251475</name>
</gene>